<evidence type="ECO:0000313" key="3">
    <source>
        <dbReference type="Proteomes" id="UP000184363"/>
    </source>
</evidence>
<dbReference type="EMBL" id="FRAP01000011">
    <property type="protein sequence ID" value="SHK74641.1"/>
    <property type="molecule type" value="Genomic_DNA"/>
</dbReference>
<proteinExistence type="predicted"/>
<keyword evidence="1" id="KW-0472">Membrane</keyword>
<keyword evidence="3" id="KW-1185">Reference proteome</keyword>
<sequence length="140" mass="14363">MRQPMRTSALWWHWWRTATAAEALGFLVPAAIGAALTGVAGGLLLGTALLASIGTAQWLVLRRVVLAAAWWIPATAAAWVAGLLAFATVTGPLWQSGQPGPLVAAIGALGGLVMAAVVAALTGWAATRLPYCGHRRTGTG</sequence>
<dbReference type="STRING" id="1848.SAMN05443637_111107"/>
<gene>
    <name evidence="2" type="ORF">SAMN05443637_111107</name>
</gene>
<feature type="transmembrane region" description="Helical" evidence="1">
    <location>
        <begin position="30"/>
        <end position="52"/>
    </location>
</feature>
<dbReference type="Proteomes" id="UP000184363">
    <property type="component" value="Unassembled WGS sequence"/>
</dbReference>
<organism evidence="2 3">
    <name type="scientific">Pseudonocardia thermophila</name>
    <dbReference type="NCBI Taxonomy" id="1848"/>
    <lineage>
        <taxon>Bacteria</taxon>
        <taxon>Bacillati</taxon>
        <taxon>Actinomycetota</taxon>
        <taxon>Actinomycetes</taxon>
        <taxon>Pseudonocardiales</taxon>
        <taxon>Pseudonocardiaceae</taxon>
        <taxon>Pseudonocardia</taxon>
    </lineage>
</organism>
<dbReference type="RefSeq" id="WP_073457823.1">
    <property type="nucleotide sequence ID" value="NZ_FRAP01000011.1"/>
</dbReference>
<dbReference type="AlphaFoldDB" id="A0A1M6UZQ4"/>
<reference evidence="2 3" key="1">
    <citation type="submission" date="2016-11" db="EMBL/GenBank/DDBJ databases">
        <authorList>
            <person name="Jaros S."/>
            <person name="Januszkiewicz K."/>
            <person name="Wedrychowicz H."/>
        </authorList>
    </citation>
    <scope>NUCLEOTIDE SEQUENCE [LARGE SCALE GENOMIC DNA]</scope>
    <source>
        <strain evidence="2 3">DSM 43832</strain>
    </source>
</reference>
<feature type="transmembrane region" description="Helical" evidence="1">
    <location>
        <begin position="102"/>
        <end position="126"/>
    </location>
</feature>
<accession>A0A1M6UZQ4</accession>
<evidence type="ECO:0000256" key="1">
    <source>
        <dbReference type="SAM" id="Phobius"/>
    </source>
</evidence>
<keyword evidence="1" id="KW-1133">Transmembrane helix</keyword>
<name>A0A1M6UZQ4_PSETH</name>
<feature type="transmembrane region" description="Helical" evidence="1">
    <location>
        <begin position="64"/>
        <end position="90"/>
    </location>
</feature>
<protein>
    <submittedName>
        <fullName evidence="2">Uncharacterized protein</fullName>
    </submittedName>
</protein>
<evidence type="ECO:0000313" key="2">
    <source>
        <dbReference type="EMBL" id="SHK74641.1"/>
    </source>
</evidence>
<keyword evidence="1" id="KW-0812">Transmembrane</keyword>